<dbReference type="InterPro" id="IPR029058">
    <property type="entry name" value="AB_hydrolase_fold"/>
</dbReference>
<dbReference type="Pfam" id="PF02566">
    <property type="entry name" value="OsmC"/>
    <property type="match status" value="1"/>
</dbReference>
<evidence type="ECO:0000313" key="3">
    <source>
        <dbReference type="EMBL" id="MDC8014494.1"/>
    </source>
</evidence>
<dbReference type="InterPro" id="IPR015946">
    <property type="entry name" value="KH_dom-like_a/b"/>
</dbReference>
<dbReference type="PANTHER" id="PTHR39624:SF2">
    <property type="entry name" value="OSMC-LIKE PROTEIN"/>
    <property type="match status" value="1"/>
</dbReference>
<keyword evidence="3" id="KW-0378">Hydrolase</keyword>
<dbReference type="EMBL" id="JAOVZO020000018">
    <property type="protein sequence ID" value="MDC8014494.1"/>
    <property type="molecule type" value="Genomic_DNA"/>
</dbReference>
<feature type="domain" description="AB hydrolase-1" evidence="2">
    <location>
        <begin position="32"/>
        <end position="239"/>
    </location>
</feature>
<dbReference type="RefSeq" id="WP_263544057.1">
    <property type="nucleotide sequence ID" value="NZ_JAOVZO020000018.1"/>
</dbReference>
<name>A0A9X3YMQ1_9GAMM</name>
<keyword evidence="4" id="KW-1185">Reference proteome</keyword>
<evidence type="ECO:0000259" key="2">
    <source>
        <dbReference type="Pfam" id="PF12697"/>
    </source>
</evidence>
<evidence type="ECO:0000313" key="4">
    <source>
        <dbReference type="Proteomes" id="UP001139971"/>
    </source>
</evidence>
<organism evidence="3 4">
    <name type="scientific">Tahibacter soli</name>
    <dbReference type="NCBI Taxonomy" id="2983605"/>
    <lineage>
        <taxon>Bacteria</taxon>
        <taxon>Pseudomonadati</taxon>
        <taxon>Pseudomonadota</taxon>
        <taxon>Gammaproteobacteria</taxon>
        <taxon>Lysobacterales</taxon>
        <taxon>Rhodanobacteraceae</taxon>
        <taxon>Tahibacter</taxon>
    </lineage>
</organism>
<dbReference type="SUPFAM" id="SSF53474">
    <property type="entry name" value="alpha/beta-Hydrolases"/>
    <property type="match status" value="1"/>
</dbReference>
<dbReference type="PANTHER" id="PTHR39624">
    <property type="entry name" value="PROTEIN INVOLVED IN RIMO-MEDIATED BETA-METHYLTHIOLATION OF RIBOSOMAL PROTEIN S12 YCAO"/>
    <property type="match status" value="1"/>
</dbReference>
<dbReference type="Proteomes" id="UP001139971">
    <property type="component" value="Unassembled WGS sequence"/>
</dbReference>
<dbReference type="GO" id="GO:0016787">
    <property type="term" value="F:hydrolase activity"/>
    <property type="evidence" value="ECO:0007669"/>
    <property type="project" value="UniProtKB-KW"/>
</dbReference>
<gene>
    <name evidence="3" type="ORF">OD750_018270</name>
</gene>
<protein>
    <submittedName>
        <fullName evidence="3">Bifunctional alpha/beta hydrolase/OsmC family protein</fullName>
    </submittedName>
</protein>
<dbReference type="InterPro" id="IPR036102">
    <property type="entry name" value="OsmC/Ohrsf"/>
</dbReference>
<feature type="compositionally biased region" description="Basic and acidic residues" evidence="1">
    <location>
        <begin position="404"/>
        <end position="418"/>
    </location>
</feature>
<reference evidence="3" key="1">
    <citation type="submission" date="2023-02" db="EMBL/GenBank/DDBJ databases">
        <title>Tahibacter soli sp. nov. isolated from soil.</title>
        <authorList>
            <person name="Baek J.H."/>
            <person name="Lee J.K."/>
            <person name="Choi D.G."/>
            <person name="Jeon C.O."/>
        </authorList>
    </citation>
    <scope>NUCLEOTIDE SEQUENCE</scope>
    <source>
        <strain evidence="3">BL</strain>
    </source>
</reference>
<dbReference type="SUPFAM" id="SSF82784">
    <property type="entry name" value="OsmC-like"/>
    <property type="match status" value="1"/>
</dbReference>
<evidence type="ECO:0000256" key="1">
    <source>
        <dbReference type="SAM" id="MobiDB-lite"/>
    </source>
</evidence>
<dbReference type="Pfam" id="PF12697">
    <property type="entry name" value="Abhydrolase_6"/>
    <property type="match status" value="1"/>
</dbReference>
<proteinExistence type="predicted"/>
<dbReference type="Gene3D" id="3.40.50.1820">
    <property type="entry name" value="alpha/beta hydrolase"/>
    <property type="match status" value="1"/>
</dbReference>
<dbReference type="Gene3D" id="3.30.300.20">
    <property type="match status" value="1"/>
</dbReference>
<comment type="caution">
    <text evidence="3">The sequence shown here is derived from an EMBL/GenBank/DDBJ whole genome shotgun (WGS) entry which is preliminary data.</text>
</comment>
<sequence>MTTRTFDFPGAGGYVLSGRLELPDPPVRGWALIAHCFTCGKDGLAAARIARALARGGIGVLRFDFAGLGTSGGSFADATFGADVRDLVAAAEAMSAAGMPPSLLIGHSLGGAAALAAAGDIDGIAAVVTIAAPFDVTQVLGQFSPGSLERIAADGEAEVLLADRPFVVRQTFVDDLAKHDLGVRIAALRRPLLILHAPLDATVDIDNATRIFVAAKHPKSFVSLDDADHLLTRRNDVDFAAKVITAWSSRYLPAVPETREAGQEGDVVAEETRAGKYQVAIRAGGIRFLADEPASVGGLGSGPTPYDLVAAGLAACTTMTLRMYAEHKGLPVERIRTAVGHQKQKDQPTPDLFTRTIAVDGDLDAAQRARLVDIANRCPVHRTLEGGARVETSLGEPPAAAEPVEMHARRMGEAVEEE</sequence>
<dbReference type="AlphaFoldDB" id="A0A9X3YMQ1"/>
<feature type="region of interest" description="Disordered" evidence="1">
    <location>
        <begin position="391"/>
        <end position="418"/>
    </location>
</feature>
<dbReference type="InterPro" id="IPR000073">
    <property type="entry name" value="AB_hydrolase_1"/>
</dbReference>
<dbReference type="InterPro" id="IPR003718">
    <property type="entry name" value="OsmC/Ohr_fam"/>
</dbReference>
<accession>A0A9X3YMQ1</accession>